<dbReference type="Pfam" id="PF04321">
    <property type="entry name" value="RmlD_sub_bind"/>
    <property type="match status" value="1"/>
</dbReference>
<evidence type="ECO:0000313" key="8">
    <source>
        <dbReference type="EMBL" id="RHX86329.1"/>
    </source>
</evidence>
<dbReference type="PANTHER" id="PTHR10491:SF4">
    <property type="entry name" value="METHIONINE ADENOSYLTRANSFERASE 2 SUBUNIT BETA"/>
    <property type="match status" value="1"/>
</dbReference>
<dbReference type="PANTHER" id="PTHR10491">
    <property type="entry name" value="DTDP-4-DEHYDRORHAMNOSE REDUCTASE"/>
    <property type="match status" value="1"/>
</dbReference>
<evidence type="ECO:0000313" key="9">
    <source>
        <dbReference type="Proteomes" id="UP000266669"/>
    </source>
</evidence>
<evidence type="ECO:0000256" key="6">
    <source>
        <dbReference type="RuleBase" id="RU364082"/>
    </source>
</evidence>
<dbReference type="Proteomes" id="UP000266669">
    <property type="component" value="Unassembled WGS sequence"/>
</dbReference>
<dbReference type="EC" id="1.1.1.133" evidence="3 6"/>
<evidence type="ECO:0000256" key="4">
    <source>
        <dbReference type="ARBA" id="ARBA00017099"/>
    </source>
</evidence>
<keyword evidence="6" id="KW-0521">NADP</keyword>
<keyword evidence="6" id="KW-0560">Oxidoreductase</keyword>
<dbReference type="InterPro" id="IPR005913">
    <property type="entry name" value="dTDP_dehydrorham_reduct"/>
</dbReference>
<dbReference type="GO" id="GO:0005829">
    <property type="term" value="C:cytosol"/>
    <property type="evidence" value="ECO:0007669"/>
    <property type="project" value="TreeGrafter"/>
</dbReference>
<organism evidence="8 9">
    <name type="scientific">Leptospira stimsonii</name>
    <dbReference type="NCBI Taxonomy" id="2202203"/>
    <lineage>
        <taxon>Bacteria</taxon>
        <taxon>Pseudomonadati</taxon>
        <taxon>Spirochaetota</taxon>
        <taxon>Spirochaetia</taxon>
        <taxon>Leptospirales</taxon>
        <taxon>Leptospiraceae</taxon>
        <taxon>Leptospira</taxon>
    </lineage>
</organism>
<comment type="pathway">
    <text evidence="1 6">Carbohydrate biosynthesis; dTDP-L-rhamnose biosynthesis.</text>
</comment>
<gene>
    <name evidence="8" type="ORF">DLM78_10855</name>
</gene>
<evidence type="ECO:0000256" key="1">
    <source>
        <dbReference type="ARBA" id="ARBA00004781"/>
    </source>
</evidence>
<dbReference type="GO" id="GO:0008831">
    <property type="term" value="F:dTDP-4-dehydrorhamnose reductase activity"/>
    <property type="evidence" value="ECO:0007669"/>
    <property type="project" value="UniProtKB-EC"/>
</dbReference>
<reference evidence="9" key="1">
    <citation type="submission" date="2018-05" db="EMBL/GenBank/DDBJ databases">
        <title>Leptospira yasudae sp. nov. and Leptospira stimsonii sp. nov., two pathogenic species of the genus Leptospira isolated from environmental sources.</title>
        <authorList>
            <person name="Casanovas-Massana A."/>
            <person name="Hamond C."/>
            <person name="Santos L.A."/>
            <person name="Hacker K.P."/>
            <person name="Balassiano I."/>
            <person name="Medeiros M.A."/>
            <person name="Reis M.G."/>
            <person name="Ko A.I."/>
            <person name="Wunder E.A."/>
        </authorList>
    </citation>
    <scope>NUCLEOTIDE SEQUENCE [LARGE SCALE GENOMIC DNA]</scope>
    <source>
        <strain evidence="9">AMB6-RJ</strain>
    </source>
</reference>
<comment type="function">
    <text evidence="6">Catalyzes the reduction of dTDP-6-deoxy-L-lyxo-4-hexulose to yield dTDP-L-rhamnose.</text>
</comment>
<dbReference type="SUPFAM" id="SSF51735">
    <property type="entry name" value="NAD(P)-binding Rossmann-fold domains"/>
    <property type="match status" value="1"/>
</dbReference>
<dbReference type="CDD" id="cd05254">
    <property type="entry name" value="dTDP_HR_like_SDR_e"/>
    <property type="match status" value="1"/>
</dbReference>
<evidence type="ECO:0000256" key="2">
    <source>
        <dbReference type="ARBA" id="ARBA00010944"/>
    </source>
</evidence>
<comment type="similarity">
    <text evidence="2 6">Belongs to the dTDP-4-dehydrorhamnose reductase family.</text>
</comment>
<evidence type="ECO:0000256" key="3">
    <source>
        <dbReference type="ARBA" id="ARBA00012929"/>
    </source>
</evidence>
<protein>
    <recommendedName>
        <fullName evidence="4 6">dTDP-4-dehydrorhamnose reductase</fullName>
        <ecNumber evidence="3 6">1.1.1.133</ecNumber>
    </recommendedName>
</protein>
<dbReference type="EMBL" id="QHCS01000002">
    <property type="protein sequence ID" value="RHX86329.1"/>
    <property type="molecule type" value="Genomic_DNA"/>
</dbReference>
<dbReference type="InterPro" id="IPR036291">
    <property type="entry name" value="NAD(P)-bd_dom_sf"/>
</dbReference>
<dbReference type="Gene3D" id="3.40.50.720">
    <property type="entry name" value="NAD(P)-binding Rossmann-like Domain"/>
    <property type="match status" value="1"/>
</dbReference>
<dbReference type="AlphaFoldDB" id="A0A8B6RYJ8"/>
<dbReference type="RefSeq" id="WP_118981922.1">
    <property type="nucleotide sequence ID" value="NZ_QHCS01000002.1"/>
</dbReference>
<comment type="caution">
    <text evidence="8">The sequence shown here is derived from an EMBL/GenBank/DDBJ whole genome shotgun (WGS) entry which is preliminary data.</text>
</comment>
<dbReference type="InterPro" id="IPR029903">
    <property type="entry name" value="RmlD-like-bd"/>
</dbReference>
<evidence type="ECO:0000256" key="5">
    <source>
        <dbReference type="ARBA" id="ARBA00048200"/>
    </source>
</evidence>
<evidence type="ECO:0000259" key="7">
    <source>
        <dbReference type="Pfam" id="PF04321"/>
    </source>
</evidence>
<sequence length="298" mass="33637">MYPQLKILVLGVSGMLGSAVFRVLSQITAYQVIGTNRNLESLKFFSEEEKIRIHSNIDILNQDELLRLFSMVQPDVVINCVGIIKQQKSAKDPLSVLPINSLLPHRLSNFCKLISARLILISTDCVFNGKKGSYVEEDITDAEDLYGKSKELGEIRNQTHVFTIRTSIIGHELNSNYSLVNWFLSQNHEVKGFTKAIFSGLPTCEIGEIIGKLILPNDALHGLYHISSNPISKFDLLKLIAEIYGKKINIIPSDELIIDRSLDSSKFREETSYSPKSWGDLILMMKAYKQKYLDTINV</sequence>
<dbReference type="UniPathway" id="UPA00124"/>
<name>A0A8B6RYJ8_9LEPT</name>
<feature type="domain" description="RmlD-like substrate binding" evidence="7">
    <location>
        <begin position="6"/>
        <end position="246"/>
    </location>
</feature>
<proteinExistence type="inferred from homology"/>
<comment type="catalytic activity">
    <reaction evidence="5">
        <text>dTDP-beta-L-rhamnose + NADP(+) = dTDP-4-dehydro-beta-L-rhamnose + NADPH + H(+)</text>
        <dbReference type="Rhea" id="RHEA:21796"/>
        <dbReference type="ChEBI" id="CHEBI:15378"/>
        <dbReference type="ChEBI" id="CHEBI:57510"/>
        <dbReference type="ChEBI" id="CHEBI:57783"/>
        <dbReference type="ChEBI" id="CHEBI:58349"/>
        <dbReference type="ChEBI" id="CHEBI:62830"/>
        <dbReference type="EC" id="1.1.1.133"/>
    </reaction>
</comment>
<accession>A0A8B6RYJ8</accession>
<dbReference type="GO" id="GO:0019305">
    <property type="term" value="P:dTDP-rhamnose biosynthetic process"/>
    <property type="evidence" value="ECO:0007669"/>
    <property type="project" value="UniProtKB-UniPathway"/>
</dbReference>